<dbReference type="EMBL" id="JAUSUW010000008">
    <property type="protein sequence ID" value="MDQ0421916.1"/>
    <property type="molecule type" value="Genomic_DNA"/>
</dbReference>
<proteinExistence type="predicted"/>
<dbReference type="SMART" id="SM00829">
    <property type="entry name" value="PKS_ER"/>
    <property type="match status" value="1"/>
</dbReference>
<dbReference type="Proteomes" id="UP001238496">
    <property type="component" value="Unassembled WGS sequence"/>
</dbReference>
<dbReference type="PANTHER" id="PTHR48106">
    <property type="entry name" value="QUINONE OXIDOREDUCTASE PIG3-RELATED"/>
    <property type="match status" value="1"/>
</dbReference>
<dbReference type="Pfam" id="PF00107">
    <property type="entry name" value="ADH_zinc_N"/>
    <property type="match status" value="1"/>
</dbReference>
<evidence type="ECO:0000259" key="3">
    <source>
        <dbReference type="SMART" id="SM00829"/>
    </source>
</evidence>
<keyword evidence="5" id="KW-1185">Reference proteome</keyword>
<dbReference type="PANTHER" id="PTHR48106:SF13">
    <property type="entry name" value="QUINONE OXIDOREDUCTASE-RELATED"/>
    <property type="match status" value="1"/>
</dbReference>
<evidence type="ECO:0000256" key="2">
    <source>
        <dbReference type="ARBA" id="ARBA00023002"/>
    </source>
</evidence>
<keyword evidence="2 4" id="KW-0560">Oxidoreductase</keyword>
<dbReference type="RefSeq" id="WP_307374013.1">
    <property type="nucleotide sequence ID" value="NZ_JAUSUW010000008.1"/>
</dbReference>
<dbReference type="SUPFAM" id="SSF50129">
    <property type="entry name" value="GroES-like"/>
    <property type="match status" value="1"/>
</dbReference>
<dbReference type="InterPro" id="IPR047618">
    <property type="entry name" value="QOR-like"/>
</dbReference>
<dbReference type="InterPro" id="IPR036291">
    <property type="entry name" value="NAD(P)-bd_dom_sf"/>
</dbReference>
<evidence type="ECO:0000313" key="5">
    <source>
        <dbReference type="Proteomes" id="UP001238496"/>
    </source>
</evidence>
<dbReference type="GO" id="GO:0003960">
    <property type="term" value="F:quinone reductase (NADPH) activity"/>
    <property type="evidence" value="ECO:0007669"/>
    <property type="project" value="UniProtKB-EC"/>
</dbReference>
<dbReference type="InterPro" id="IPR013154">
    <property type="entry name" value="ADH-like_N"/>
</dbReference>
<dbReference type="InterPro" id="IPR011032">
    <property type="entry name" value="GroES-like_sf"/>
</dbReference>
<gene>
    <name evidence="4" type="ORF">J2045_002960</name>
</gene>
<dbReference type="InterPro" id="IPR013149">
    <property type="entry name" value="ADH-like_C"/>
</dbReference>
<organism evidence="4 5">
    <name type="scientific">Peteryoungia aggregata LMG 23059</name>
    <dbReference type="NCBI Taxonomy" id="1368425"/>
    <lineage>
        <taxon>Bacteria</taxon>
        <taxon>Pseudomonadati</taxon>
        <taxon>Pseudomonadota</taxon>
        <taxon>Alphaproteobacteria</taxon>
        <taxon>Hyphomicrobiales</taxon>
        <taxon>Rhizobiaceae</taxon>
        <taxon>Peteryoungia</taxon>
    </lineage>
</organism>
<dbReference type="Gene3D" id="3.40.50.720">
    <property type="entry name" value="NAD(P)-binding Rossmann-like Domain"/>
    <property type="match status" value="1"/>
</dbReference>
<dbReference type="EC" id="1.6.5.5" evidence="4"/>
<name>A0ABU0G989_9HYPH</name>
<keyword evidence="1" id="KW-0521">NADP</keyword>
<evidence type="ECO:0000313" key="4">
    <source>
        <dbReference type="EMBL" id="MDQ0421916.1"/>
    </source>
</evidence>
<dbReference type="Pfam" id="PF08240">
    <property type="entry name" value="ADH_N"/>
    <property type="match status" value="1"/>
</dbReference>
<dbReference type="SUPFAM" id="SSF51735">
    <property type="entry name" value="NAD(P)-binding Rossmann-fold domains"/>
    <property type="match status" value="1"/>
</dbReference>
<sequence>MEKTIRLRETGGPEVFDIDTHEISAPSAGEVLIRQQAVGLNYVDIYFRSGLYPLANLPATLGVEAAGIVEAIGETVIGLKPGDRVAYAFGPGGAYTTARTISAERTLLLPPDLSTNDAAASLFKGLTTYMLLKEVYPVGEGTTIFVPAAAGGLGSTLVRWAKHFGAKVIGAVSSPEKAKRVKTLGADHVLVGRGIAWSREIRDLTDGRGVDVAYEGLGGENTLRTLDCIRPFGMAVNIGQITGSLPQTLIREIGAPRAVAFCRPSVIHYISDLKRYRRAADIVLELMAAGLVTAPQQTFAFDEVANAHAAMERGETTGCSILTV</sequence>
<dbReference type="CDD" id="cd05286">
    <property type="entry name" value="QOR2"/>
    <property type="match status" value="1"/>
</dbReference>
<feature type="domain" description="Enoyl reductase (ER)" evidence="3">
    <location>
        <begin position="11"/>
        <end position="322"/>
    </location>
</feature>
<protein>
    <submittedName>
        <fullName evidence="4">NADPH2:quinone reductase</fullName>
        <ecNumber evidence="4">1.6.5.5</ecNumber>
    </submittedName>
</protein>
<accession>A0ABU0G989</accession>
<reference evidence="4 5" key="1">
    <citation type="submission" date="2023-07" db="EMBL/GenBank/DDBJ databases">
        <title>Genomic Encyclopedia of Type Strains, Phase IV (KMG-IV): sequencing the most valuable type-strain genomes for metagenomic binning, comparative biology and taxonomic classification.</title>
        <authorList>
            <person name="Goeker M."/>
        </authorList>
    </citation>
    <scope>NUCLEOTIDE SEQUENCE [LARGE SCALE GENOMIC DNA]</scope>
    <source>
        <strain evidence="4 5">DSM 1111</strain>
    </source>
</reference>
<dbReference type="InterPro" id="IPR020843">
    <property type="entry name" value="ER"/>
</dbReference>
<comment type="caution">
    <text evidence="4">The sequence shown here is derived from an EMBL/GenBank/DDBJ whole genome shotgun (WGS) entry which is preliminary data.</text>
</comment>
<evidence type="ECO:0000256" key="1">
    <source>
        <dbReference type="ARBA" id="ARBA00022857"/>
    </source>
</evidence>
<dbReference type="Gene3D" id="3.90.180.10">
    <property type="entry name" value="Medium-chain alcohol dehydrogenases, catalytic domain"/>
    <property type="match status" value="1"/>
</dbReference>